<organism evidence="2 3">
    <name type="scientific">Mycena maculata</name>
    <dbReference type="NCBI Taxonomy" id="230809"/>
    <lineage>
        <taxon>Eukaryota</taxon>
        <taxon>Fungi</taxon>
        <taxon>Dikarya</taxon>
        <taxon>Basidiomycota</taxon>
        <taxon>Agaricomycotina</taxon>
        <taxon>Agaricomycetes</taxon>
        <taxon>Agaricomycetidae</taxon>
        <taxon>Agaricales</taxon>
        <taxon>Marasmiineae</taxon>
        <taxon>Mycenaceae</taxon>
        <taxon>Mycena</taxon>
    </lineage>
</organism>
<evidence type="ECO:0000313" key="2">
    <source>
        <dbReference type="EMBL" id="KAJ7775659.1"/>
    </source>
</evidence>
<feature type="region of interest" description="Disordered" evidence="1">
    <location>
        <begin position="166"/>
        <end position="223"/>
    </location>
</feature>
<accession>A0AAD7NUK0</accession>
<protein>
    <submittedName>
        <fullName evidence="2">Uncharacterized protein</fullName>
    </submittedName>
</protein>
<evidence type="ECO:0000313" key="3">
    <source>
        <dbReference type="Proteomes" id="UP001215280"/>
    </source>
</evidence>
<feature type="compositionally biased region" description="Pro residues" evidence="1">
    <location>
        <begin position="23"/>
        <end position="35"/>
    </location>
</feature>
<proteinExistence type="predicted"/>
<feature type="compositionally biased region" description="Low complexity" evidence="1">
    <location>
        <begin position="60"/>
        <end position="77"/>
    </location>
</feature>
<keyword evidence="3" id="KW-1185">Reference proteome</keyword>
<dbReference type="EMBL" id="JARJLG010000014">
    <property type="protein sequence ID" value="KAJ7775659.1"/>
    <property type="molecule type" value="Genomic_DNA"/>
</dbReference>
<sequence length="380" mass="39562">MASPRIRPYALLERPPALCTAFPPVPASAPPPPHLRPASAAPRKRPADAQPASAPPLDHLSAPSKPSADALPASASLCTSASPPESAAPLRHLRSTGDERHPWKPHSRCLVENSALYAVVNPAPPPPTPPRPFPPPASTILLAGARHSDGTRSRCRACKRRANMAGTLSPARPRARTAQSLRTCTPPPPSRSSWPHLSPCTTSTPGTTKPRAPSSSSAPRHSGALPLFGALHATTCPCALHAAHHGIPPRAPSRRFALLVAAPTPFRCIRAVRPGAVAPFASLTPRTLQRPRAPPPPSHSSRPCPSPSTASALGLCAPGGAVARIDGTPPLLLPPLRAPCTFGCMLMEGGTVLFGGRCKLGVPQQGRGWRGEGVRAEPSR</sequence>
<dbReference type="Proteomes" id="UP001215280">
    <property type="component" value="Unassembled WGS sequence"/>
</dbReference>
<dbReference type="AlphaFoldDB" id="A0AAD7NUK0"/>
<name>A0AAD7NUK0_9AGAR</name>
<evidence type="ECO:0000256" key="1">
    <source>
        <dbReference type="SAM" id="MobiDB-lite"/>
    </source>
</evidence>
<feature type="region of interest" description="Disordered" evidence="1">
    <location>
        <begin position="283"/>
        <end position="307"/>
    </location>
</feature>
<feature type="region of interest" description="Disordered" evidence="1">
    <location>
        <begin position="20"/>
        <end position="106"/>
    </location>
</feature>
<gene>
    <name evidence="2" type="ORF">DFH07DRAFT_952050</name>
</gene>
<feature type="compositionally biased region" description="Low complexity" evidence="1">
    <location>
        <begin position="210"/>
        <end position="220"/>
    </location>
</feature>
<reference evidence="2" key="1">
    <citation type="submission" date="2023-03" db="EMBL/GenBank/DDBJ databases">
        <title>Massive genome expansion in bonnet fungi (Mycena s.s.) driven by repeated elements and novel gene families across ecological guilds.</title>
        <authorList>
            <consortium name="Lawrence Berkeley National Laboratory"/>
            <person name="Harder C.B."/>
            <person name="Miyauchi S."/>
            <person name="Viragh M."/>
            <person name="Kuo A."/>
            <person name="Thoen E."/>
            <person name="Andreopoulos B."/>
            <person name="Lu D."/>
            <person name="Skrede I."/>
            <person name="Drula E."/>
            <person name="Henrissat B."/>
            <person name="Morin E."/>
            <person name="Kohler A."/>
            <person name="Barry K."/>
            <person name="LaButti K."/>
            <person name="Morin E."/>
            <person name="Salamov A."/>
            <person name="Lipzen A."/>
            <person name="Mereny Z."/>
            <person name="Hegedus B."/>
            <person name="Baldrian P."/>
            <person name="Stursova M."/>
            <person name="Weitz H."/>
            <person name="Taylor A."/>
            <person name="Grigoriev I.V."/>
            <person name="Nagy L.G."/>
            <person name="Martin F."/>
            <person name="Kauserud H."/>
        </authorList>
    </citation>
    <scope>NUCLEOTIDE SEQUENCE</scope>
    <source>
        <strain evidence="2">CBHHK188m</strain>
    </source>
</reference>
<comment type="caution">
    <text evidence="2">The sequence shown here is derived from an EMBL/GenBank/DDBJ whole genome shotgun (WGS) entry which is preliminary data.</text>
</comment>